<evidence type="ECO:0000313" key="4">
    <source>
        <dbReference type="EMBL" id="MBU3850011.1"/>
    </source>
</evidence>
<keyword evidence="1 2" id="KW-0732">Signal</keyword>
<sequence length="279" mass="30165">MVKKISVIFSILCALVLFFSCAKQENKDLSPVERIKSSGKIILGTSADYPPYEFHALIDGKDTIVGFDVAIAKEIAKDLGVELEIKDMSFDGLLAALVSGNVDMVIAGMTPDEERRQSVDFSDIYYSAIHGAVIRKADMDKYGKDPASLADKMIGAQKGAIQVNIAKQQIKNVPEAELDNNHSQIKELGTLPDLIMEVKNNKIEAVIAELPVAEAYVKANPDLAVAEYSFTDDAGGSSVAVKKNSPDLVEAINKTIARLQAEDKISEFVGEANMLADAQ</sequence>
<gene>
    <name evidence="4" type="ORF">IAA16_05555</name>
</gene>
<dbReference type="SUPFAM" id="SSF53850">
    <property type="entry name" value="Periplasmic binding protein-like II"/>
    <property type="match status" value="1"/>
</dbReference>
<evidence type="ECO:0000256" key="1">
    <source>
        <dbReference type="ARBA" id="ARBA00022729"/>
    </source>
</evidence>
<protein>
    <submittedName>
        <fullName evidence="4">Transporter substrate-binding domain-containing protein</fullName>
    </submittedName>
</protein>
<name>A0A9E2L2V7_9SPIR</name>
<reference evidence="4" key="2">
    <citation type="submission" date="2021-04" db="EMBL/GenBank/DDBJ databases">
        <authorList>
            <person name="Gilroy R."/>
        </authorList>
    </citation>
    <scope>NUCLEOTIDE SEQUENCE</scope>
    <source>
        <strain evidence="4">Gambia15-2214</strain>
    </source>
</reference>
<dbReference type="Pfam" id="PF00497">
    <property type="entry name" value="SBP_bac_3"/>
    <property type="match status" value="1"/>
</dbReference>
<dbReference type="PROSITE" id="PS51257">
    <property type="entry name" value="PROKAR_LIPOPROTEIN"/>
    <property type="match status" value="1"/>
</dbReference>
<feature type="chain" id="PRO_5039018897" evidence="2">
    <location>
        <begin position="23"/>
        <end position="279"/>
    </location>
</feature>
<reference evidence="4" key="1">
    <citation type="journal article" date="2021" name="PeerJ">
        <title>Extensive microbial diversity within the chicken gut microbiome revealed by metagenomics and culture.</title>
        <authorList>
            <person name="Gilroy R."/>
            <person name="Ravi A."/>
            <person name="Getino M."/>
            <person name="Pursley I."/>
            <person name="Horton D.L."/>
            <person name="Alikhan N.F."/>
            <person name="Baker D."/>
            <person name="Gharbi K."/>
            <person name="Hall N."/>
            <person name="Watson M."/>
            <person name="Adriaenssens E.M."/>
            <person name="Foster-Nyarko E."/>
            <person name="Jarju S."/>
            <person name="Secka A."/>
            <person name="Antonio M."/>
            <person name="Oren A."/>
            <person name="Chaudhuri R.R."/>
            <person name="La Ragione R."/>
            <person name="Hildebrand F."/>
            <person name="Pallen M.J."/>
        </authorList>
    </citation>
    <scope>NUCLEOTIDE SEQUENCE</scope>
    <source>
        <strain evidence="4">Gambia15-2214</strain>
    </source>
</reference>
<dbReference type="Gene3D" id="3.40.190.10">
    <property type="entry name" value="Periplasmic binding protein-like II"/>
    <property type="match status" value="2"/>
</dbReference>
<dbReference type="PANTHER" id="PTHR35936">
    <property type="entry name" value="MEMBRANE-BOUND LYTIC MUREIN TRANSGLYCOSYLASE F"/>
    <property type="match status" value="1"/>
</dbReference>
<accession>A0A9E2L2V7</accession>
<comment type="caution">
    <text evidence="4">The sequence shown here is derived from an EMBL/GenBank/DDBJ whole genome shotgun (WGS) entry which is preliminary data.</text>
</comment>
<dbReference type="InterPro" id="IPR001638">
    <property type="entry name" value="Solute-binding_3/MltF_N"/>
</dbReference>
<feature type="signal peptide" evidence="2">
    <location>
        <begin position="1"/>
        <end position="22"/>
    </location>
</feature>
<feature type="domain" description="Solute-binding protein family 3/N-terminal" evidence="3">
    <location>
        <begin position="40"/>
        <end position="272"/>
    </location>
</feature>
<evidence type="ECO:0000259" key="3">
    <source>
        <dbReference type="SMART" id="SM00062"/>
    </source>
</evidence>
<dbReference type="PANTHER" id="PTHR35936:SF17">
    <property type="entry name" value="ARGININE-BINDING EXTRACELLULAR PROTEIN ARTP"/>
    <property type="match status" value="1"/>
</dbReference>
<dbReference type="EMBL" id="JAHLFV010000131">
    <property type="protein sequence ID" value="MBU3850011.1"/>
    <property type="molecule type" value="Genomic_DNA"/>
</dbReference>
<evidence type="ECO:0000313" key="5">
    <source>
        <dbReference type="Proteomes" id="UP000823914"/>
    </source>
</evidence>
<dbReference type="Proteomes" id="UP000823914">
    <property type="component" value="Unassembled WGS sequence"/>
</dbReference>
<dbReference type="AlphaFoldDB" id="A0A9E2L2V7"/>
<proteinExistence type="predicted"/>
<dbReference type="SMART" id="SM00062">
    <property type="entry name" value="PBPb"/>
    <property type="match status" value="1"/>
</dbReference>
<evidence type="ECO:0000256" key="2">
    <source>
        <dbReference type="SAM" id="SignalP"/>
    </source>
</evidence>
<organism evidence="4 5">
    <name type="scientific">Candidatus Treponema excrementipullorum</name>
    <dbReference type="NCBI Taxonomy" id="2838768"/>
    <lineage>
        <taxon>Bacteria</taxon>
        <taxon>Pseudomonadati</taxon>
        <taxon>Spirochaetota</taxon>
        <taxon>Spirochaetia</taxon>
        <taxon>Spirochaetales</taxon>
        <taxon>Treponemataceae</taxon>
        <taxon>Treponema</taxon>
    </lineage>
</organism>